<keyword evidence="1" id="KW-0677">Repeat</keyword>
<gene>
    <name evidence="3" type="ORF">LOD99_205</name>
</gene>
<reference evidence="3 4" key="1">
    <citation type="journal article" date="2023" name="BMC Biol.">
        <title>The compact genome of the sponge Oopsacas minuta (Hexactinellida) is lacking key metazoan core genes.</title>
        <authorList>
            <person name="Santini S."/>
            <person name="Schenkelaars Q."/>
            <person name="Jourda C."/>
            <person name="Duchesne M."/>
            <person name="Belahbib H."/>
            <person name="Rocher C."/>
            <person name="Selva M."/>
            <person name="Riesgo A."/>
            <person name="Vervoort M."/>
            <person name="Leys S.P."/>
            <person name="Kodjabachian L."/>
            <person name="Le Bivic A."/>
            <person name="Borchiellini C."/>
            <person name="Claverie J.M."/>
            <person name="Renard E."/>
        </authorList>
    </citation>
    <scope>NUCLEOTIDE SEQUENCE [LARGE SCALE GENOMIC DNA]</scope>
    <source>
        <strain evidence="3">SPO-2</strain>
    </source>
</reference>
<accession>A0AAV7K9Y7</accession>
<dbReference type="InterPro" id="IPR001258">
    <property type="entry name" value="NHL_repeat"/>
</dbReference>
<evidence type="ECO:0000256" key="1">
    <source>
        <dbReference type="ARBA" id="ARBA00022737"/>
    </source>
</evidence>
<dbReference type="GO" id="GO:0043161">
    <property type="term" value="P:proteasome-mediated ubiquitin-dependent protein catabolic process"/>
    <property type="evidence" value="ECO:0007669"/>
    <property type="project" value="TreeGrafter"/>
</dbReference>
<dbReference type="EMBL" id="JAKMXF010000111">
    <property type="protein sequence ID" value="KAI6657459.1"/>
    <property type="molecule type" value="Genomic_DNA"/>
</dbReference>
<dbReference type="InterPro" id="IPR011042">
    <property type="entry name" value="6-blade_b-propeller_TolB-like"/>
</dbReference>
<feature type="coiled-coil region" evidence="2">
    <location>
        <begin position="32"/>
        <end position="66"/>
    </location>
</feature>
<dbReference type="PANTHER" id="PTHR24104:SF25">
    <property type="entry name" value="PROTEIN LIN-41"/>
    <property type="match status" value="1"/>
</dbReference>
<dbReference type="GO" id="GO:0000209">
    <property type="term" value="P:protein polyubiquitination"/>
    <property type="evidence" value="ECO:0007669"/>
    <property type="project" value="TreeGrafter"/>
</dbReference>
<dbReference type="GO" id="GO:0061630">
    <property type="term" value="F:ubiquitin protein ligase activity"/>
    <property type="evidence" value="ECO:0007669"/>
    <property type="project" value="TreeGrafter"/>
</dbReference>
<dbReference type="SUPFAM" id="SSF63825">
    <property type="entry name" value="YWTD domain"/>
    <property type="match status" value="1"/>
</dbReference>
<keyword evidence="2" id="KW-0175">Coiled coil</keyword>
<dbReference type="Pfam" id="PF01436">
    <property type="entry name" value="NHL"/>
    <property type="match status" value="1"/>
</dbReference>
<evidence type="ECO:0000256" key="2">
    <source>
        <dbReference type="SAM" id="Coils"/>
    </source>
</evidence>
<dbReference type="InterPro" id="IPR050952">
    <property type="entry name" value="TRIM-NHL_E3_ligases"/>
</dbReference>
<dbReference type="AlphaFoldDB" id="A0AAV7K9Y7"/>
<evidence type="ECO:0000313" key="4">
    <source>
        <dbReference type="Proteomes" id="UP001165289"/>
    </source>
</evidence>
<comment type="caution">
    <text evidence="3">The sequence shown here is derived from an EMBL/GenBank/DDBJ whole genome shotgun (WGS) entry which is preliminary data.</text>
</comment>
<dbReference type="Gene3D" id="2.120.10.30">
    <property type="entry name" value="TolB, C-terminal domain"/>
    <property type="match status" value="1"/>
</dbReference>
<dbReference type="Pfam" id="PF17170">
    <property type="entry name" value="DUF5128"/>
    <property type="match status" value="1"/>
</dbReference>
<keyword evidence="4" id="KW-1185">Reference proteome</keyword>
<dbReference type="GO" id="GO:0008270">
    <property type="term" value="F:zinc ion binding"/>
    <property type="evidence" value="ECO:0007669"/>
    <property type="project" value="UniProtKB-KW"/>
</dbReference>
<organism evidence="3 4">
    <name type="scientific">Oopsacas minuta</name>
    <dbReference type="NCBI Taxonomy" id="111878"/>
    <lineage>
        <taxon>Eukaryota</taxon>
        <taxon>Metazoa</taxon>
        <taxon>Porifera</taxon>
        <taxon>Hexactinellida</taxon>
        <taxon>Hexasterophora</taxon>
        <taxon>Lyssacinosida</taxon>
        <taxon>Leucopsacidae</taxon>
        <taxon>Oopsacas</taxon>
    </lineage>
</organism>
<dbReference type="Proteomes" id="UP001165289">
    <property type="component" value="Unassembled WGS sequence"/>
</dbReference>
<evidence type="ECO:0000313" key="3">
    <source>
        <dbReference type="EMBL" id="KAI6657459.1"/>
    </source>
</evidence>
<protein>
    <submittedName>
        <fullName evidence="3">NHL repeat containing protein</fullName>
    </submittedName>
</protein>
<sequence length="291" mass="33149">MATSQSINAPVNEVAQFDDVATQIMNTYNLLIDQLIARRDALLIKLREMKEDYLTKERTRKAAIEELAKTQQQMGEFSLKVNENKDLHQEATDLYLQRIKQLDTPTKLLQPFFSCPTLYKLQTHIAEFGEVKECVNYSLKKEPILAVGKRGSANDELDAEGLALDEPNQLIYIADCENSRIQVVSFEGNFLTSFGSTILSGPCNVEVTEDFVFVTDKYLNALLKFSMKDYKFLRRTGTEGAREGELYQPYGLCIDYNKDVYVAHSTRVSIFSQGLTLLKYFGTQQLIILEM</sequence>
<dbReference type="PANTHER" id="PTHR24104">
    <property type="entry name" value="E3 UBIQUITIN-PROTEIN LIGASE NHLRC1-RELATED"/>
    <property type="match status" value="1"/>
</dbReference>
<name>A0AAV7K9Y7_9METZ</name>
<proteinExistence type="predicted"/>